<proteinExistence type="predicted"/>
<dbReference type="GO" id="GO:0016125">
    <property type="term" value="P:sterol metabolic process"/>
    <property type="evidence" value="ECO:0007669"/>
    <property type="project" value="TreeGrafter"/>
</dbReference>
<keyword evidence="1" id="KW-0812">Transmembrane</keyword>
<dbReference type="PANTHER" id="PTHR44442:SF1">
    <property type="entry name" value="3-KETO-STEROID REDUCTASE_17-BETA-HYDROXYSTEROID DEHYDROGENASE 7"/>
    <property type="match status" value="1"/>
</dbReference>
<dbReference type="AlphaFoldDB" id="A0A9W8I725"/>
<dbReference type="PRINTS" id="PR00081">
    <property type="entry name" value="GDHRDH"/>
</dbReference>
<dbReference type="GO" id="GO:0005789">
    <property type="term" value="C:endoplasmic reticulum membrane"/>
    <property type="evidence" value="ECO:0007669"/>
    <property type="project" value="TreeGrafter"/>
</dbReference>
<feature type="transmembrane region" description="Helical" evidence="1">
    <location>
        <begin position="218"/>
        <end position="241"/>
    </location>
</feature>
<dbReference type="Pfam" id="PF00106">
    <property type="entry name" value="adh_short"/>
    <property type="match status" value="1"/>
</dbReference>
<comment type="caution">
    <text evidence="2">The sequence shown here is derived from an EMBL/GenBank/DDBJ whole genome shotgun (WGS) entry which is preliminary data.</text>
</comment>
<dbReference type="PANTHER" id="PTHR44442">
    <property type="entry name" value="3-KETO-STEROID REDUCTASE"/>
    <property type="match status" value="1"/>
</dbReference>
<keyword evidence="3" id="KW-1185">Reference proteome</keyword>
<dbReference type="Gene3D" id="3.40.50.720">
    <property type="entry name" value="NAD(P)-binding Rossmann-like Domain"/>
    <property type="match status" value="1"/>
</dbReference>
<dbReference type="Proteomes" id="UP001139887">
    <property type="component" value="Unassembled WGS sequence"/>
</dbReference>
<evidence type="ECO:0000313" key="2">
    <source>
        <dbReference type="EMBL" id="KAJ2849563.1"/>
    </source>
</evidence>
<dbReference type="SUPFAM" id="SSF51735">
    <property type="entry name" value="NAD(P)-binding Rossmann-fold domains"/>
    <property type="match status" value="1"/>
</dbReference>
<accession>A0A9W8I725</accession>
<dbReference type="OrthoDB" id="9989144at2759"/>
<name>A0A9W8I725_9FUNG</name>
<evidence type="ECO:0000313" key="3">
    <source>
        <dbReference type="Proteomes" id="UP001139887"/>
    </source>
</evidence>
<keyword evidence="1" id="KW-0472">Membrane</keyword>
<sequence length="312" mass="33878">MVAVITGANSGVGLAIAKRLLAYDKSIVLACRNADRASSAQKQLISEFPNATIHIVQLDTSSTKSVLNAAYEISKLGPVDLLFCNAGAMAIAGLNLKAIAYGLFTKPIEFFESSDALVQQRGLLSKDGLGLTFQTNVFGHYLLIHKLLFASGARVIWTGSAASRLAFSRSDFMHIHGPQPYESSKFVIDQIAIPLDTRLSRDNVRCFVAEPGNVCSSFLAGLNIPLLNVLVMVVFVLMRLLGLRRFTISSECASASCMFLALAPESELDPRLKYYSCASRLGLPFVSTAPLDYIPDTADFLIKKLDSLMSRK</sequence>
<dbReference type="InterPro" id="IPR052834">
    <property type="entry name" value="3KSR/17beta-HSD"/>
</dbReference>
<dbReference type="GO" id="GO:0000253">
    <property type="term" value="F:3-beta-hydroxysteroid 3-dehydrogenase (NADP+) activity"/>
    <property type="evidence" value="ECO:0007669"/>
    <property type="project" value="TreeGrafter"/>
</dbReference>
<evidence type="ECO:0008006" key="4">
    <source>
        <dbReference type="Google" id="ProtNLM"/>
    </source>
</evidence>
<keyword evidence="1" id="KW-1133">Transmembrane helix</keyword>
<organism evidence="2 3">
    <name type="scientific">Coemansia brasiliensis</name>
    <dbReference type="NCBI Taxonomy" id="2650707"/>
    <lineage>
        <taxon>Eukaryota</taxon>
        <taxon>Fungi</taxon>
        <taxon>Fungi incertae sedis</taxon>
        <taxon>Zoopagomycota</taxon>
        <taxon>Kickxellomycotina</taxon>
        <taxon>Kickxellomycetes</taxon>
        <taxon>Kickxellales</taxon>
        <taxon>Kickxellaceae</taxon>
        <taxon>Coemansia</taxon>
    </lineage>
</organism>
<dbReference type="EMBL" id="JANBUW010000071">
    <property type="protein sequence ID" value="KAJ2849563.1"/>
    <property type="molecule type" value="Genomic_DNA"/>
</dbReference>
<evidence type="ECO:0000256" key="1">
    <source>
        <dbReference type="SAM" id="Phobius"/>
    </source>
</evidence>
<protein>
    <recommendedName>
        <fullName evidence="4">NAD(P)-binding protein</fullName>
    </recommendedName>
</protein>
<dbReference type="InterPro" id="IPR002347">
    <property type="entry name" value="SDR_fam"/>
</dbReference>
<gene>
    <name evidence="2" type="ORF">IWW36_002538</name>
</gene>
<reference evidence="2" key="1">
    <citation type="submission" date="2022-07" db="EMBL/GenBank/DDBJ databases">
        <title>Phylogenomic reconstructions and comparative analyses of Kickxellomycotina fungi.</title>
        <authorList>
            <person name="Reynolds N.K."/>
            <person name="Stajich J.E."/>
            <person name="Barry K."/>
            <person name="Grigoriev I.V."/>
            <person name="Crous P."/>
            <person name="Smith M.E."/>
        </authorList>
    </citation>
    <scope>NUCLEOTIDE SEQUENCE</scope>
    <source>
        <strain evidence="2">NRRL 1566</strain>
    </source>
</reference>
<dbReference type="InterPro" id="IPR036291">
    <property type="entry name" value="NAD(P)-bd_dom_sf"/>
</dbReference>